<comment type="caution">
    <text evidence="1">The sequence shown here is derived from an EMBL/GenBank/DDBJ whole genome shotgun (WGS) entry which is preliminary data.</text>
</comment>
<evidence type="ECO:0008006" key="3">
    <source>
        <dbReference type="Google" id="ProtNLM"/>
    </source>
</evidence>
<dbReference type="RefSeq" id="WP_039334425.1">
    <property type="nucleotide sequence ID" value="NZ_JTJJ01000084.1"/>
</dbReference>
<reference evidence="1 2" key="1">
    <citation type="submission" date="2014-11" db="EMBL/GenBank/DDBJ databases">
        <title>Genome sequencing of Pantoea rodasii ND03.</title>
        <authorList>
            <person name="Muhamad Yunos N.Y."/>
            <person name="Chan K.-G."/>
        </authorList>
    </citation>
    <scope>NUCLEOTIDE SEQUENCE [LARGE SCALE GENOMIC DNA]</scope>
    <source>
        <strain evidence="1 2">ND03</strain>
    </source>
</reference>
<dbReference type="Pfam" id="PF09939">
    <property type="entry name" value="DUF2171"/>
    <property type="match status" value="1"/>
</dbReference>
<name>A0A0B1R046_9GAMM</name>
<dbReference type="Proteomes" id="UP000030853">
    <property type="component" value="Unassembled WGS sequence"/>
</dbReference>
<dbReference type="InterPro" id="IPR011033">
    <property type="entry name" value="PRC_barrel-like_sf"/>
</dbReference>
<gene>
    <name evidence="1" type="ORF">QU24_19465</name>
</gene>
<organism evidence="1 2">
    <name type="scientific">Pantoea rodasii</name>
    <dbReference type="NCBI Taxonomy" id="1076549"/>
    <lineage>
        <taxon>Bacteria</taxon>
        <taxon>Pseudomonadati</taxon>
        <taxon>Pseudomonadota</taxon>
        <taxon>Gammaproteobacteria</taxon>
        <taxon>Enterobacterales</taxon>
        <taxon>Erwiniaceae</taxon>
        <taxon>Pantoea</taxon>
    </lineage>
</organism>
<evidence type="ECO:0000313" key="1">
    <source>
        <dbReference type="EMBL" id="KHJ66418.1"/>
    </source>
</evidence>
<protein>
    <recommendedName>
        <fullName evidence="3">DUF2171 domain-containing protein</fullName>
    </recommendedName>
</protein>
<accession>A0A0B1R046</accession>
<dbReference type="EMBL" id="JTJJ01000084">
    <property type="protein sequence ID" value="KHJ66418.1"/>
    <property type="molecule type" value="Genomic_DNA"/>
</dbReference>
<proteinExistence type="predicted"/>
<dbReference type="AlphaFoldDB" id="A0A0B1R046"/>
<dbReference type="InterPro" id="IPR018684">
    <property type="entry name" value="DUF2171"/>
</dbReference>
<sequence>MVDKAEILDHAQVVDVDGEHVGIVDHFEGDDKIKLAKSDPEAGGQHHIIPFSWVKEVDDNKVILSKSKDEVESEWQAV</sequence>
<evidence type="ECO:0000313" key="2">
    <source>
        <dbReference type="Proteomes" id="UP000030853"/>
    </source>
</evidence>
<dbReference type="SUPFAM" id="SSF50346">
    <property type="entry name" value="PRC-barrel domain"/>
    <property type="match status" value="1"/>
</dbReference>